<reference evidence="2" key="1">
    <citation type="submission" date="2022-07" db="EMBL/GenBank/DDBJ databases">
        <title>Draft genome sequence of Zalerion maritima ATCC 34329, a (micro)plastics degrading marine fungus.</title>
        <authorList>
            <person name="Paco A."/>
            <person name="Goncalves M.F.M."/>
            <person name="Rocha-Santos T.A.P."/>
            <person name="Alves A."/>
        </authorList>
    </citation>
    <scope>NUCLEOTIDE SEQUENCE</scope>
    <source>
        <strain evidence="2">ATCC 34329</strain>
    </source>
</reference>
<organism evidence="2 3">
    <name type="scientific">Zalerion maritima</name>
    <dbReference type="NCBI Taxonomy" id="339359"/>
    <lineage>
        <taxon>Eukaryota</taxon>
        <taxon>Fungi</taxon>
        <taxon>Dikarya</taxon>
        <taxon>Ascomycota</taxon>
        <taxon>Pezizomycotina</taxon>
        <taxon>Sordariomycetes</taxon>
        <taxon>Lulworthiomycetidae</taxon>
        <taxon>Lulworthiales</taxon>
        <taxon>Lulworthiaceae</taxon>
        <taxon>Zalerion</taxon>
    </lineage>
</organism>
<accession>A0AAD5WS80</accession>
<proteinExistence type="predicted"/>
<dbReference type="Proteomes" id="UP001201980">
    <property type="component" value="Unassembled WGS sequence"/>
</dbReference>
<feature type="coiled-coil region" evidence="1">
    <location>
        <begin position="12"/>
        <end position="39"/>
    </location>
</feature>
<comment type="caution">
    <text evidence="2">The sequence shown here is derived from an EMBL/GenBank/DDBJ whole genome shotgun (WGS) entry which is preliminary data.</text>
</comment>
<dbReference type="EMBL" id="JAKWBI020000124">
    <property type="protein sequence ID" value="KAJ2902113.1"/>
    <property type="molecule type" value="Genomic_DNA"/>
</dbReference>
<sequence length="549" mass="62726">MTGLGDLPRELVDKIVRHIDQAQEEDEKQEQDRQHDKKRPIDNLLLVSRCFQLAVEDYTGRWRSALICQGQGNQYLQSFVDYYSRHRRATHLEHIVCELVIPETLDASVEAQIFRLFHAISILETLPDEVSRLESVELEVRSSTDMCYGLWHLSRQQMLLNPRRQVPQLRSVKCFRLGHSDLDTVHQLSCPEALDPASLALLLPVFPNLESLNASYLHDDLCAEGQTESGGTAFLEVFQGPRKDSRHGFNNGIRTAIQHGQVPARLSELKLNFGHAIKGRQQDQTRTLPNLVHPRKHDPLSSSLRLFSLSTTNLRKLTLSGCFDWTLLAPPSPSDSPGARCVWPSLEDLQVVFYPEAPDGSWYFQRQGQRPPEDGQDTKGYDVNMEHWPLYWRQEVSATPILSGNGLATTERSCDRARPTRLRTQHLFRMAPVDSKVNLVLEAFAMACFRMPRLRKSALWFPLQLVSEDDFHDLGSSRDEYNSAWGVTWMLRSRISDALWITQGWKPSPRVHSLLRTAWARHGLPVDEEWAEFLDDLKSLDGGAVEWPA</sequence>
<protein>
    <submittedName>
        <fullName evidence="2">Uncharacterized protein</fullName>
    </submittedName>
</protein>
<evidence type="ECO:0000313" key="2">
    <source>
        <dbReference type="EMBL" id="KAJ2902113.1"/>
    </source>
</evidence>
<keyword evidence="3" id="KW-1185">Reference proteome</keyword>
<evidence type="ECO:0000313" key="3">
    <source>
        <dbReference type="Proteomes" id="UP001201980"/>
    </source>
</evidence>
<name>A0AAD5WS80_9PEZI</name>
<keyword evidence="1" id="KW-0175">Coiled coil</keyword>
<dbReference type="AlphaFoldDB" id="A0AAD5WS80"/>
<evidence type="ECO:0000256" key="1">
    <source>
        <dbReference type="SAM" id="Coils"/>
    </source>
</evidence>
<gene>
    <name evidence="2" type="ORF">MKZ38_001022</name>
</gene>